<evidence type="ECO:0000256" key="4">
    <source>
        <dbReference type="ARBA" id="ARBA00037345"/>
    </source>
</evidence>
<accession>A0A418XN14</accession>
<dbReference type="GO" id="GO:0043565">
    <property type="term" value="F:sequence-specific DNA binding"/>
    <property type="evidence" value="ECO:0007669"/>
    <property type="project" value="InterPro"/>
</dbReference>
<dbReference type="PROSITE" id="PS01124">
    <property type="entry name" value="HTH_ARAC_FAMILY_2"/>
    <property type="match status" value="1"/>
</dbReference>
<evidence type="ECO:0000313" key="6">
    <source>
        <dbReference type="EMBL" id="RJG13859.1"/>
    </source>
</evidence>
<gene>
    <name evidence="6" type="ORF">D3879_11710</name>
</gene>
<dbReference type="SMART" id="SM00342">
    <property type="entry name" value="HTH_ARAC"/>
    <property type="match status" value="1"/>
</dbReference>
<dbReference type="Pfam" id="PF12833">
    <property type="entry name" value="HTH_18"/>
    <property type="match status" value="1"/>
</dbReference>
<dbReference type="PRINTS" id="PR00032">
    <property type="entry name" value="HTHARAC"/>
</dbReference>
<keyword evidence="3" id="KW-0804">Transcription</keyword>
<dbReference type="InterPro" id="IPR050204">
    <property type="entry name" value="AraC_XylS_family_regulators"/>
</dbReference>
<dbReference type="AlphaFoldDB" id="A0A418XN14"/>
<comment type="function">
    <text evidence="4">Regulatory protein of the TOL plasmid xyl operons. XylS activates the xylXYZLTEGFJQKIH operon required for the degradation of toluene, m-xylene and p-xylene.</text>
</comment>
<feature type="domain" description="HTH araC/xylS-type" evidence="5">
    <location>
        <begin position="150"/>
        <end position="248"/>
    </location>
</feature>
<dbReference type="RefSeq" id="WP_119954408.1">
    <property type="nucleotide sequence ID" value="NZ_QYUR01000002.1"/>
</dbReference>
<keyword evidence="7" id="KW-1185">Reference proteome</keyword>
<dbReference type="OrthoDB" id="5996070at2"/>
<organism evidence="6 7">
    <name type="scientific">Pseudomonas cavernicola</name>
    <dbReference type="NCBI Taxonomy" id="2320866"/>
    <lineage>
        <taxon>Bacteria</taxon>
        <taxon>Pseudomonadati</taxon>
        <taxon>Pseudomonadota</taxon>
        <taxon>Gammaproteobacteria</taxon>
        <taxon>Pseudomonadales</taxon>
        <taxon>Pseudomonadaceae</taxon>
        <taxon>Pseudomonas</taxon>
    </lineage>
</organism>
<name>A0A418XN14_9PSED</name>
<evidence type="ECO:0000256" key="2">
    <source>
        <dbReference type="ARBA" id="ARBA00023125"/>
    </source>
</evidence>
<protein>
    <submittedName>
        <fullName evidence="6">AraC family transcriptional regulator</fullName>
    </submittedName>
</protein>
<dbReference type="SUPFAM" id="SSF51182">
    <property type="entry name" value="RmlC-like cupins"/>
    <property type="match status" value="1"/>
</dbReference>
<dbReference type="SUPFAM" id="SSF46689">
    <property type="entry name" value="Homeodomain-like"/>
    <property type="match status" value="2"/>
</dbReference>
<dbReference type="InterPro" id="IPR011051">
    <property type="entry name" value="RmlC_Cupin_sf"/>
</dbReference>
<reference evidence="6 7" key="1">
    <citation type="submission" date="2018-09" db="EMBL/GenBank/DDBJ databases">
        <authorList>
            <person name="Zhu H."/>
        </authorList>
    </citation>
    <scope>NUCLEOTIDE SEQUENCE [LARGE SCALE GENOMIC DNA]</scope>
    <source>
        <strain evidence="6 7">K1S02-6</strain>
    </source>
</reference>
<dbReference type="InterPro" id="IPR018060">
    <property type="entry name" value="HTH_AraC"/>
</dbReference>
<proteinExistence type="predicted"/>
<evidence type="ECO:0000313" key="7">
    <source>
        <dbReference type="Proteomes" id="UP000284021"/>
    </source>
</evidence>
<dbReference type="EMBL" id="QYUR01000002">
    <property type="protein sequence ID" value="RJG13859.1"/>
    <property type="molecule type" value="Genomic_DNA"/>
</dbReference>
<evidence type="ECO:0000256" key="3">
    <source>
        <dbReference type="ARBA" id="ARBA00023163"/>
    </source>
</evidence>
<dbReference type="InterPro" id="IPR009057">
    <property type="entry name" value="Homeodomain-like_sf"/>
</dbReference>
<evidence type="ECO:0000259" key="5">
    <source>
        <dbReference type="PROSITE" id="PS01124"/>
    </source>
</evidence>
<dbReference type="InterPro" id="IPR020449">
    <property type="entry name" value="Tscrpt_reg_AraC-type_HTH"/>
</dbReference>
<dbReference type="PANTHER" id="PTHR46796">
    <property type="entry name" value="HTH-TYPE TRANSCRIPTIONAL ACTIVATOR RHAS-RELATED"/>
    <property type="match status" value="1"/>
</dbReference>
<keyword evidence="1" id="KW-0805">Transcription regulation</keyword>
<dbReference type="PANTHER" id="PTHR46796:SF10">
    <property type="entry name" value="TRANSCRIPTIONAL ACTIVATOR FEAR"/>
    <property type="match status" value="1"/>
</dbReference>
<dbReference type="InterPro" id="IPR014710">
    <property type="entry name" value="RmlC-like_jellyroll"/>
</dbReference>
<comment type="caution">
    <text evidence="6">The sequence shown here is derived from an EMBL/GenBank/DDBJ whole genome shotgun (WGS) entry which is preliminary data.</text>
</comment>
<keyword evidence="2" id="KW-0238">DNA-binding</keyword>
<dbReference type="Proteomes" id="UP000284021">
    <property type="component" value="Unassembled WGS sequence"/>
</dbReference>
<dbReference type="Gene3D" id="1.10.10.60">
    <property type="entry name" value="Homeodomain-like"/>
    <property type="match status" value="1"/>
</dbReference>
<evidence type="ECO:0000256" key="1">
    <source>
        <dbReference type="ARBA" id="ARBA00023015"/>
    </source>
</evidence>
<sequence>MSSILSLRQYSHDLIAHSHDHAQMVFGLIGQLDFEVAGHGSQVIRQSLVVVPGATHHACGSPSGSQCLVLDVPPTEWLQHTLGPHADSSRRLLEKPAALTLSPAQNQLVNWLAASPINDPVIAQQGAALLLASLATDCHSAGESQRLPLAALDTYIDQHAAHPLQVADLARLTGLSSARFHARFLSETGQTPMDYVRSRRLQQGLELLRGTQLAVGEIAAQVGYSSQSAFTAALAREFGATPRTLRRESRDNSR</sequence>
<dbReference type="GO" id="GO:0003700">
    <property type="term" value="F:DNA-binding transcription factor activity"/>
    <property type="evidence" value="ECO:0007669"/>
    <property type="project" value="InterPro"/>
</dbReference>
<dbReference type="Gene3D" id="2.60.120.10">
    <property type="entry name" value="Jelly Rolls"/>
    <property type="match status" value="1"/>
</dbReference>